<dbReference type="Proteomes" id="UP000315017">
    <property type="component" value="Chromosome"/>
</dbReference>
<feature type="binding site" evidence="8">
    <location>
        <position position="92"/>
    </location>
    <ligand>
        <name>shikimate</name>
        <dbReference type="ChEBI" id="CHEBI:36208"/>
    </ligand>
</feature>
<dbReference type="PANTHER" id="PTHR21089:SF1">
    <property type="entry name" value="BIFUNCTIONAL 3-DEHYDROQUINATE DEHYDRATASE_SHIKIMATE DEHYDROGENASE, CHLOROPLASTIC"/>
    <property type="match status" value="1"/>
</dbReference>
<dbReference type="GO" id="GO:0009423">
    <property type="term" value="P:chorismate biosynthetic process"/>
    <property type="evidence" value="ECO:0007669"/>
    <property type="project" value="UniProtKB-UniRule"/>
</dbReference>
<dbReference type="NCBIfam" id="TIGR00507">
    <property type="entry name" value="aroE"/>
    <property type="match status" value="1"/>
</dbReference>
<dbReference type="InterPro" id="IPR046346">
    <property type="entry name" value="Aminoacid_DH-like_N_sf"/>
</dbReference>
<dbReference type="EC" id="1.1.1.25" evidence="2 8"/>
<feature type="domain" description="SDH C-terminal" evidence="11">
    <location>
        <begin position="247"/>
        <end position="277"/>
    </location>
</feature>
<evidence type="ECO:0000256" key="4">
    <source>
        <dbReference type="ARBA" id="ARBA00022857"/>
    </source>
</evidence>
<evidence type="ECO:0000313" key="12">
    <source>
        <dbReference type="EMBL" id="QDU28175.1"/>
    </source>
</evidence>
<dbReference type="SUPFAM" id="SSF51735">
    <property type="entry name" value="NAD(P)-binding Rossmann-fold domains"/>
    <property type="match status" value="1"/>
</dbReference>
<dbReference type="GO" id="GO:0050661">
    <property type="term" value="F:NADP binding"/>
    <property type="evidence" value="ECO:0007669"/>
    <property type="project" value="InterPro"/>
</dbReference>
<feature type="domain" description="Shikimate dehydrogenase substrate binding N-terminal" evidence="10">
    <location>
        <begin position="13"/>
        <end position="94"/>
    </location>
</feature>
<dbReference type="InterPro" id="IPR036291">
    <property type="entry name" value="NAD(P)-bd_dom_sf"/>
</dbReference>
<evidence type="ECO:0000259" key="11">
    <source>
        <dbReference type="Pfam" id="PF18317"/>
    </source>
</evidence>
<dbReference type="GO" id="GO:0008652">
    <property type="term" value="P:amino acid biosynthetic process"/>
    <property type="evidence" value="ECO:0007669"/>
    <property type="project" value="UniProtKB-KW"/>
</dbReference>
<comment type="similarity">
    <text evidence="8">Belongs to the shikimate dehydrogenase family.</text>
</comment>
<dbReference type="AlphaFoldDB" id="A0A517YD58"/>
<dbReference type="Gene3D" id="3.40.50.720">
    <property type="entry name" value="NAD(P)-binding Rossmann-like Domain"/>
    <property type="match status" value="1"/>
</dbReference>
<evidence type="ECO:0000256" key="7">
    <source>
        <dbReference type="ARBA" id="ARBA00049442"/>
    </source>
</evidence>
<dbReference type="InterPro" id="IPR013708">
    <property type="entry name" value="Shikimate_DH-bd_N"/>
</dbReference>
<comment type="function">
    <text evidence="8">Involved in the biosynthesis of the chorismate, which leads to the biosynthesis of aromatic amino acids. Catalyzes the reversible NADPH linked reduction of 3-dehydroshikimate (DHSA) to yield shikimate (SA).</text>
</comment>
<evidence type="ECO:0000256" key="8">
    <source>
        <dbReference type="HAMAP-Rule" id="MF_00222"/>
    </source>
</evidence>
<dbReference type="CDD" id="cd01065">
    <property type="entry name" value="NAD_bind_Shikimate_DH"/>
    <property type="match status" value="1"/>
</dbReference>
<feature type="binding site" evidence="8">
    <location>
        <begin position="154"/>
        <end position="159"/>
    </location>
    <ligand>
        <name>NADP(+)</name>
        <dbReference type="ChEBI" id="CHEBI:58349"/>
    </ligand>
</feature>
<keyword evidence="13" id="KW-1185">Reference proteome</keyword>
<dbReference type="InterPro" id="IPR011342">
    <property type="entry name" value="Shikimate_DH"/>
</dbReference>
<dbReference type="InterPro" id="IPR041121">
    <property type="entry name" value="SDH_C"/>
</dbReference>
<evidence type="ECO:0000259" key="10">
    <source>
        <dbReference type="Pfam" id="PF08501"/>
    </source>
</evidence>
<feature type="binding site" evidence="8">
    <location>
        <position position="254"/>
    </location>
    <ligand>
        <name>shikimate</name>
        <dbReference type="ChEBI" id="CHEBI:36208"/>
    </ligand>
</feature>
<dbReference type="Pfam" id="PF08501">
    <property type="entry name" value="Shikimate_dh_N"/>
    <property type="match status" value="1"/>
</dbReference>
<feature type="binding site" evidence="8">
    <location>
        <begin position="130"/>
        <end position="134"/>
    </location>
    <ligand>
        <name>NADP(+)</name>
        <dbReference type="ChEBI" id="CHEBI:58349"/>
    </ligand>
</feature>
<feature type="binding site" evidence="8">
    <location>
        <position position="247"/>
    </location>
    <ligand>
        <name>NADP(+)</name>
        <dbReference type="ChEBI" id="CHEBI:58349"/>
    </ligand>
</feature>
<dbReference type="EMBL" id="CP036274">
    <property type="protein sequence ID" value="QDU28175.1"/>
    <property type="molecule type" value="Genomic_DNA"/>
</dbReference>
<evidence type="ECO:0000256" key="1">
    <source>
        <dbReference type="ARBA" id="ARBA00004871"/>
    </source>
</evidence>
<name>A0A517YD58_9BACT</name>
<evidence type="ECO:0000259" key="9">
    <source>
        <dbReference type="Pfam" id="PF01488"/>
    </source>
</evidence>
<feature type="binding site" evidence="8">
    <location>
        <position position="224"/>
    </location>
    <ligand>
        <name>NADP(+)</name>
        <dbReference type="ChEBI" id="CHEBI:58349"/>
    </ligand>
</feature>
<accession>A0A517YD58</accession>
<comment type="catalytic activity">
    <reaction evidence="7 8">
        <text>shikimate + NADP(+) = 3-dehydroshikimate + NADPH + H(+)</text>
        <dbReference type="Rhea" id="RHEA:17737"/>
        <dbReference type="ChEBI" id="CHEBI:15378"/>
        <dbReference type="ChEBI" id="CHEBI:16630"/>
        <dbReference type="ChEBI" id="CHEBI:36208"/>
        <dbReference type="ChEBI" id="CHEBI:57783"/>
        <dbReference type="ChEBI" id="CHEBI:58349"/>
        <dbReference type="EC" id="1.1.1.25"/>
    </reaction>
</comment>
<dbReference type="UniPathway" id="UPA00053">
    <property type="reaction ID" value="UER00087"/>
</dbReference>
<dbReference type="Gene3D" id="3.40.50.10860">
    <property type="entry name" value="Leucine Dehydrogenase, chain A, domain 1"/>
    <property type="match status" value="1"/>
</dbReference>
<evidence type="ECO:0000256" key="6">
    <source>
        <dbReference type="ARBA" id="ARBA00023141"/>
    </source>
</evidence>
<dbReference type="GO" id="GO:0009073">
    <property type="term" value="P:aromatic amino acid family biosynthetic process"/>
    <property type="evidence" value="ECO:0007669"/>
    <property type="project" value="UniProtKB-KW"/>
</dbReference>
<dbReference type="GO" id="GO:0004764">
    <property type="term" value="F:shikimate 3-dehydrogenase (NADP+) activity"/>
    <property type="evidence" value="ECO:0007669"/>
    <property type="project" value="UniProtKB-UniRule"/>
</dbReference>
<proteinExistence type="inferred from homology"/>
<dbReference type="Pfam" id="PF01488">
    <property type="entry name" value="Shikimate_DH"/>
    <property type="match status" value="1"/>
</dbReference>
<comment type="pathway">
    <text evidence="1 8">Metabolic intermediate biosynthesis; chorismate biosynthesis; chorismate from D-erythrose 4-phosphate and phosphoenolpyruvate: step 4/7.</text>
</comment>
<dbReference type="RefSeq" id="WP_238397779.1">
    <property type="nucleotide sequence ID" value="NZ_CP036274.1"/>
</dbReference>
<evidence type="ECO:0000256" key="5">
    <source>
        <dbReference type="ARBA" id="ARBA00023002"/>
    </source>
</evidence>
<comment type="caution">
    <text evidence="8">Lacks conserved residue(s) required for the propagation of feature annotation.</text>
</comment>
<dbReference type="HAMAP" id="MF_00222">
    <property type="entry name" value="Shikimate_DH_AroE"/>
    <property type="match status" value="1"/>
</dbReference>
<dbReference type="KEGG" id="aagg:ETAA8_32750"/>
<feature type="domain" description="Quinate/shikimate 5-dehydrogenase/glutamyl-tRNA reductase" evidence="9">
    <location>
        <begin position="121"/>
        <end position="198"/>
    </location>
</feature>
<gene>
    <name evidence="12" type="primary">aroE_1</name>
    <name evidence="8" type="synonym">aroE</name>
    <name evidence="12" type="ORF">ETAA8_32750</name>
</gene>
<keyword evidence="5 8" id="KW-0560">Oxidoreductase</keyword>
<dbReference type="GO" id="GO:0005829">
    <property type="term" value="C:cytosol"/>
    <property type="evidence" value="ECO:0007669"/>
    <property type="project" value="TreeGrafter"/>
</dbReference>
<dbReference type="SUPFAM" id="SSF53223">
    <property type="entry name" value="Aminoacid dehydrogenase-like, N-terminal domain"/>
    <property type="match status" value="1"/>
</dbReference>
<evidence type="ECO:0000256" key="3">
    <source>
        <dbReference type="ARBA" id="ARBA00022605"/>
    </source>
</evidence>
<dbReference type="InterPro" id="IPR006151">
    <property type="entry name" value="Shikm_DH/Glu-tRNA_Rdtase"/>
</dbReference>
<keyword evidence="6 8" id="KW-0057">Aromatic amino acid biosynthesis</keyword>
<keyword evidence="4 8" id="KW-0521">NADP</keyword>
<organism evidence="12 13">
    <name type="scientific">Anatilimnocola aggregata</name>
    <dbReference type="NCBI Taxonomy" id="2528021"/>
    <lineage>
        <taxon>Bacteria</taxon>
        <taxon>Pseudomonadati</taxon>
        <taxon>Planctomycetota</taxon>
        <taxon>Planctomycetia</taxon>
        <taxon>Pirellulales</taxon>
        <taxon>Pirellulaceae</taxon>
        <taxon>Anatilimnocola</taxon>
    </lineage>
</organism>
<sequence length="282" mass="30124">MPHQALQEIVCCLGQPVAGNPTQYMMEKAFVAAGLDWRYLTLEVPADKLTDAVRGLRAMGFRGANFTIPHKVAVIPLLDSLSPAAELMGAVNCVKRDGAKLLGENTDGKGFVQSLRSLLDPSGKRIAILGSGGAARAIAVELGLSGAAEIVIVNRTVGRGQDLVSLLNDKVKVNSRLVHWKGDFEVPAEIDVLINATSIGLGDAQAQVPVDVATLRNELVVADVIFNPPRTKLIRDAEGRGCRTLDGLGMLVNQAVIGFKIWTGVDPDPEVMRDALEEFLNI</sequence>
<feature type="active site" description="Proton acceptor" evidence="8">
    <location>
        <position position="71"/>
    </location>
</feature>
<evidence type="ECO:0000313" key="13">
    <source>
        <dbReference type="Proteomes" id="UP000315017"/>
    </source>
</evidence>
<protein>
    <recommendedName>
        <fullName evidence="2 8">Shikimate dehydrogenase (NADP(+))</fullName>
        <shortName evidence="8">SDH</shortName>
        <ecNumber evidence="2 8">1.1.1.25</ecNumber>
    </recommendedName>
</protein>
<dbReference type="Pfam" id="PF18317">
    <property type="entry name" value="SDH_C"/>
    <property type="match status" value="1"/>
</dbReference>
<dbReference type="PANTHER" id="PTHR21089">
    <property type="entry name" value="SHIKIMATE DEHYDROGENASE"/>
    <property type="match status" value="1"/>
</dbReference>
<comment type="subunit">
    <text evidence="8">Homodimer.</text>
</comment>
<keyword evidence="3 8" id="KW-0028">Amino-acid biosynthesis</keyword>
<dbReference type="InterPro" id="IPR022893">
    <property type="entry name" value="Shikimate_DH_fam"/>
</dbReference>
<dbReference type="GO" id="GO:0019632">
    <property type="term" value="P:shikimate metabolic process"/>
    <property type="evidence" value="ECO:0007669"/>
    <property type="project" value="InterPro"/>
</dbReference>
<feature type="binding site" evidence="8">
    <location>
        <position position="67"/>
    </location>
    <ligand>
        <name>shikimate</name>
        <dbReference type="ChEBI" id="CHEBI:36208"/>
    </ligand>
</feature>
<evidence type="ECO:0000256" key="2">
    <source>
        <dbReference type="ARBA" id="ARBA00012962"/>
    </source>
</evidence>
<feature type="binding site" evidence="8">
    <location>
        <position position="107"/>
    </location>
    <ligand>
        <name>shikimate</name>
        <dbReference type="ChEBI" id="CHEBI:36208"/>
    </ligand>
</feature>
<reference evidence="12 13" key="1">
    <citation type="submission" date="2019-02" db="EMBL/GenBank/DDBJ databases">
        <title>Deep-cultivation of Planctomycetes and their phenomic and genomic characterization uncovers novel biology.</title>
        <authorList>
            <person name="Wiegand S."/>
            <person name="Jogler M."/>
            <person name="Boedeker C."/>
            <person name="Pinto D."/>
            <person name="Vollmers J."/>
            <person name="Rivas-Marin E."/>
            <person name="Kohn T."/>
            <person name="Peeters S.H."/>
            <person name="Heuer A."/>
            <person name="Rast P."/>
            <person name="Oberbeckmann S."/>
            <person name="Bunk B."/>
            <person name="Jeske O."/>
            <person name="Meyerdierks A."/>
            <person name="Storesund J.E."/>
            <person name="Kallscheuer N."/>
            <person name="Luecker S."/>
            <person name="Lage O.M."/>
            <person name="Pohl T."/>
            <person name="Merkel B.J."/>
            <person name="Hornburger P."/>
            <person name="Mueller R.-W."/>
            <person name="Bruemmer F."/>
            <person name="Labrenz M."/>
            <person name="Spormann A.M."/>
            <person name="Op den Camp H."/>
            <person name="Overmann J."/>
            <person name="Amann R."/>
            <person name="Jetten M.S.M."/>
            <person name="Mascher T."/>
            <person name="Medema M.H."/>
            <person name="Devos D.P."/>
            <person name="Kaster A.-K."/>
            <person name="Ovreas L."/>
            <person name="Rohde M."/>
            <person name="Galperin M.Y."/>
            <person name="Jogler C."/>
        </authorList>
    </citation>
    <scope>NUCLEOTIDE SEQUENCE [LARGE SCALE GENOMIC DNA]</scope>
    <source>
        <strain evidence="12 13">ETA_A8</strain>
    </source>
</reference>